<reference evidence="2 3" key="1">
    <citation type="journal article" date="2020" name="ISME J.">
        <title>Uncovering the hidden diversity of litter-decomposition mechanisms in mushroom-forming fungi.</title>
        <authorList>
            <person name="Floudas D."/>
            <person name="Bentzer J."/>
            <person name="Ahren D."/>
            <person name="Johansson T."/>
            <person name="Persson P."/>
            <person name="Tunlid A."/>
        </authorList>
    </citation>
    <scope>NUCLEOTIDE SEQUENCE [LARGE SCALE GENOMIC DNA]</scope>
    <source>
        <strain evidence="2 3">CBS 291.85</strain>
    </source>
</reference>
<evidence type="ECO:0000256" key="1">
    <source>
        <dbReference type="SAM" id="MobiDB-lite"/>
    </source>
</evidence>
<keyword evidence="3" id="KW-1185">Reference proteome</keyword>
<feature type="region of interest" description="Disordered" evidence="1">
    <location>
        <begin position="1"/>
        <end position="20"/>
    </location>
</feature>
<dbReference type="Proteomes" id="UP000559256">
    <property type="component" value="Unassembled WGS sequence"/>
</dbReference>
<accession>A0A8H5CD37</accession>
<dbReference type="AlphaFoldDB" id="A0A8H5CD37"/>
<sequence length="65" mass="7476">MTAGQSMVYEESEYESPTNQDVISREVKEIGDDTFPEHLAKFIRIEDVDVHGLVLQIRKSSWMSC</sequence>
<proteinExistence type="predicted"/>
<evidence type="ECO:0000313" key="3">
    <source>
        <dbReference type="Proteomes" id="UP000559256"/>
    </source>
</evidence>
<gene>
    <name evidence="2" type="ORF">D9758_013315</name>
</gene>
<evidence type="ECO:0000313" key="2">
    <source>
        <dbReference type="EMBL" id="KAF5339273.1"/>
    </source>
</evidence>
<dbReference type="EMBL" id="JAACJM010000186">
    <property type="protein sequence ID" value="KAF5339273.1"/>
    <property type="molecule type" value="Genomic_DNA"/>
</dbReference>
<comment type="caution">
    <text evidence="2">The sequence shown here is derived from an EMBL/GenBank/DDBJ whole genome shotgun (WGS) entry which is preliminary data.</text>
</comment>
<organism evidence="2 3">
    <name type="scientific">Tetrapyrgos nigripes</name>
    <dbReference type="NCBI Taxonomy" id="182062"/>
    <lineage>
        <taxon>Eukaryota</taxon>
        <taxon>Fungi</taxon>
        <taxon>Dikarya</taxon>
        <taxon>Basidiomycota</taxon>
        <taxon>Agaricomycotina</taxon>
        <taxon>Agaricomycetes</taxon>
        <taxon>Agaricomycetidae</taxon>
        <taxon>Agaricales</taxon>
        <taxon>Marasmiineae</taxon>
        <taxon>Marasmiaceae</taxon>
        <taxon>Tetrapyrgos</taxon>
    </lineage>
</organism>
<name>A0A8H5CD37_9AGAR</name>
<protein>
    <submittedName>
        <fullName evidence="2">Uncharacterized protein</fullName>
    </submittedName>
</protein>